<dbReference type="PANTHER" id="PTHR33938">
    <property type="entry name" value="FERULOYL ESTERASE B-RELATED"/>
    <property type="match status" value="1"/>
</dbReference>
<name>A0AAV9J8M6_9PEZI</name>
<evidence type="ECO:0000313" key="9">
    <source>
        <dbReference type="EMBL" id="KAK4541276.1"/>
    </source>
</evidence>
<dbReference type="Proteomes" id="UP001324427">
    <property type="component" value="Unassembled WGS sequence"/>
</dbReference>
<dbReference type="InterPro" id="IPR029058">
    <property type="entry name" value="AB_hydrolase_fold"/>
</dbReference>
<protein>
    <recommendedName>
        <fullName evidence="8">Carboxylic ester hydrolase</fullName>
        <ecNumber evidence="8">3.1.1.-</ecNumber>
    </recommendedName>
</protein>
<dbReference type="InterPro" id="IPR011118">
    <property type="entry name" value="Tannase/feruloyl_esterase"/>
</dbReference>
<dbReference type="EMBL" id="JAVFHQ010000055">
    <property type="protein sequence ID" value="KAK4541276.1"/>
    <property type="molecule type" value="Genomic_DNA"/>
</dbReference>
<comment type="caution">
    <text evidence="9">The sequence shown here is derived from an EMBL/GenBank/DDBJ whole genome shotgun (WGS) entry which is preliminary data.</text>
</comment>
<keyword evidence="7" id="KW-1015">Disulfide bond</keyword>
<comment type="similarity">
    <text evidence="1 8">Belongs to the tannase family.</text>
</comment>
<feature type="chain" id="PRO_5043089209" description="Carboxylic ester hydrolase" evidence="8">
    <location>
        <begin position="23"/>
        <end position="613"/>
    </location>
</feature>
<dbReference type="EC" id="3.1.1.-" evidence="8"/>
<evidence type="ECO:0000256" key="2">
    <source>
        <dbReference type="ARBA" id="ARBA00022487"/>
    </source>
</evidence>
<keyword evidence="10" id="KW-1185">Reference proteome</keyword>
<dbReference type="GO" id="GO:0030600">
    <property type="term" value="F:feruloyl esterase activity"/>
    <property type="evidence" value="ECO:0007669"/>
    <property type="project" value="UniProtKB-ARBA"/>
</dbReference>
<dbReference type="SUPFAM" id="SSF53474">
    <property type="entry name" value="alpha/beta-Hydrolases"/>
    <property type="match status" value="1"/>
</dbReference>
<dbReference type="AlphaFoldDB" id="A0AAV9J8M6"/>
<evidence type="ECO:0000256" key="4">
    <source>
        <dbReference type="ARBA" id="ARBA00022729"/>
    </source>
</evidence>
<accession>A0AAV9J8M6</accession>
<organism evidence="9 10">
    <name type="scientific">Oleoguttula mirabilis</name>
    <dbReference type="NCBI Taxonomy" id="1507867"/>
    <lineage>
        <taxon>Eukaryota</taxon>
        <taxon>Fungi</taxon>
        <taxon>Dikarya</taxon>
        <taxon>Ascomycota</taxon>
        <taxon>Pezizomycotina</taxon>
        <taxon>Dothideomycetes</taxon>
        <taxon>Dothideomycetidae</taxon>
        <taxon>Mycosphaerellales</taxon>
        <taxon>Teratosphaeriaceae</taxon>
        <taxon>Oleoguttula</taxon>
    </lineage>
</organism>
<reference evidence="9 10" key="1">
    <citation type="submission" date="2021-11" db="EMBL/GenBank/DDBJ databases">
        <title>Black yeast isolated from Biological Soil Crust.</title>
        <authorList>
            <person name="Kurbessoian T."/>
        </authorList>
    </citation>
    <scope>NUCLEOTIDE SEQUENCE [LARGE SCALE GENOMIC DNA]</scope>
    <source>
        <strain evidence="9 10">CCFEE 5522</strain>
    </source>
</reference>
<evidence type="ECO:0000256" key="8">
    <source>
        <dbReference type="RuleBase" id="RU361238"/>
    </source>
</evidence>
<evidence type="ECO:0000256" key="3">
    <source>
        <dbReference type="ARBA" id="ARBA00022723"/>
    </source>
</evidence>
<proteinExistence type="inferred from homology"/>
<gene>
    <name evidence="9" type="ORF">LTR36_008192</name>
</gene>
<evidence type="ECO:0000256" key="7">
    <source>
        <dbReference type="ARBA" id="ARBA00023157"/>
    </source>
</evidence>
<feature type="signal peptide" evidence="8">
    <location>
        <begin position="1"/>
        <end position="22"/>
    </location>
</feature>
<evidence type="ECO:0000256" key="1">
    <source>
        <dbReference type="ARBA" id="ARBA00006249"/>
    </source>
</evidence>
<keyword evidence="4 8" id="KW-0732">Signal</keyword>
<evidence type="ECO:0000313" key="10">
    <source>
        <dbReference type="Proteomes" id="UP001324427"/>
    </source>
</evidence>
<evidence type="ECO:0000256" key="5">
    <source>
        <dbReference type="ARBA" id="ARBA00022801"/>
    </source>
</evidence>
<keyword evidence="6" id="KW-0106">Calcium</keyword>
<dbReference type="PANTHER" id="PTHR33938:SF2">
    <property type="entry name" value="CARBOXYLIC ESTER HYDROLASE"/>
    <property type="match status" value="1"/>
</dbReference>
<sequence length="613" mass="64537">MRWASSTLIPALIAISAPSVSATTTCDPAIISAILGPSTNATLKSAVLVVANGTYGGGGFAHDPDFPGNATGLPALCAVEFNVTSPLGAHFTFGMYLPDAWNNRLMGAGNTGFGGGIDWTEMAPLVHYGFATVSTDTGHLSGPADAKWANHAPNRLALWGSIALHTSVVLAKQVVTGYYGDDAMYSYFSACSGGGRQGLKDLQVYPEDFDGVIAGAAPWLLSHLHPWAAHVSMPNLLADPSDNVTDAHFDRFAEEVVRQCDPQDGLMDHIVADPYGCQFDYAPLLCNSTFTNNTVCFSTNQLGVLRATYEDWVDTEDNNALIWPSFSLSADATGLAGSGLNRIPSTFGTAYLENFVMNDTNWDWHALNASTVILADSLNPGEANADNFDLTRFRNSGGKLLTYHGLSDSLIPTGASIYYYEQVLATMNGGADGSMAQNKNTSTSVLDDFYRLFLIPGMGHCSHSNGYAPWYFAGGGQQPPANSSGYSVPGFEDAEHDIVLALMAWVENGTAPDSLVATGWYEQDVAQGVKMQRPVCPYPQQAKYQGGGESLASSWSCVSGSLVGFDAITIAKEGNADPPATATASTTSSSGGGMYAAPTGMLAAAIVGLAFAL</sequence>
<keyword evidence="5 8" id="KW-0378">Hydrolase</keyword>
<keyword evidence="3" id="KW-0479">Metal-binding</keyword>
<dbReference type="Pfam" id="PF07519">
    <property type="entry name" value="Tannase"/>
    <property type="match status" value="1"/>
</dbReference>
<keyword evidence="2" id="KW-0719">Serine esterase</keyword>
<dbReference type="GO" id="GO:0046872">
    <property type="term" value="F:metal ion binding"/>
    <property type="evidence" value="ECO:0007669"/>
    <property type="project" value="UniProtKB-KW"/>
</dbReference>
<evidence type="ECO:0000256" key="6">
    <source>
        <dbReference type="ARBA" id="ARBA00022837"/>
    </source>
</evidence>